<dbReference type="SUPFAM" id="SSF51261">
    <property type="entry name" value="Duplicated hybrid motif"/>
    <property type="match status" value="1"/>
</dbReference>
<dbReference type="SUPFAM" id="SSF54106">
    <property type="entry name" value="LysM domain"/>
    <property type="match status" value="1"/>
</dbReference>
<protein>
    <recommendedName>
        <fullName evidence="1">LysM domain-containing protein</fullName>
    </recommendedName>
</protein>
<dbReference type="EMBL" id="VSSQ01000128">
    <property type="protein sequence ID" value="MPL79589.1"/>
    <property type="molecule type" value="Genomic_DNA"/>
</dbReference>
<organism evidence="2">
    <name type="scientific">bioreactor metagenome</name>
    <dbReference type="NCBI Taxonomy" id="1076179"/>
    <lineage>
        <taxon>unclassified sequences</taxon>
        <taxon>metagenomes</taxon>
        <taxon>ecological metagenomes</taxon>
    </lineage>
</organism>
<sequence length="402" mass="46279">MNKQITLLTFLLIALSLVSYAQNNNSIDARSANRRFADSMYAAHNSKKTIQTPLVVKDTLNTEIKTVIKAKANSNSPTNSQISETKYGNSLSKVIEESQDREEVRENLHAPCKTLYNNTWCTNKVKMPSFKFGEFPDEFKIKLVDEKKNQNFHFPCKKGVKSSSYGWRWERPHGGIDFAINIGEPIYAVFDGVIRVAQVNGGYGKMILIRHYNNLETLYGHLDRIMVKVGQEVKAGDVIGYSGNTGFSTGPHLHFESRCLYQTFDPEWILDVEKRELRTKKINIEKTFFGIERAEKQLNKKNIVTNLVKVNKTFEGKPYFSFKEKYSKKNNTQFLAKGGAEPVEKYIEINCDDKSKWRYWRVREGDTITKIAQKFNITPSQIIEMNKLKSENLTPNTKIRVR</sequence>
<name>A0A644UL61_9ZZZZ</name>
<dbReference type="SMART" id="SM00257">
    <property type="entry name" value="LysM"/>
    <property type="match status" value="1"/>
</dbReference>
<dbReference type="InterPro" id="IPR050570">
    <property type="entry name" value="Cell_wall_metabolism_enzyme"/>
</dbReference>
<dbReference type="Gene3D" id="2.70.70.10">
    <property type="entry name" value="Glucose Permease (Domain IIA)"/>
    <property type="match status" value="1"/>
</dbReference>
<accession>A0A644UL61</accession>
<dbReference type="PANTHER" id="PTHR21666">
    <property type="entry name" value="PEPTIDASE-RELATED"/>
    <property type="match status" value="1"/>
</dbReference>
<dbReference type="PANTHER" id="PTHR21666:SF270">
    <property type="entry name" value="MUREIN HYDROLASE ACTIVATOR ENVC"/>
    <property type="match status" value="1"/>
</dbReference>
<comment type="caution">
    <text evidence="2">The sequence shown here is derived from an EMBL/GenBank/DDBJ whole genome shotgun (WGS) entry which is preliminary data.</text>
</comment>
<dbReference type="Pfam" id="PF01551">
    <property type="entry name" value="Peptidase_M23"/>
    <property type="match status" value="1"/>
</dbReference>
<dbReference type="GO" id="GO:0004222">
    <property type="term" value="F:metalloendopeptidase activity"/>
    <property type="evidence" value="ECO:0007669"/>
    <property type="project" value="TreeGrafter"/>
</dbReference>
<dbReference type="InterPro" id="IPR036779">
    <property type="entry name" value="LysM_dom_sf"/>
</dbReference>
<dbReference type="CDD" id="cd00118">
    <property type="entry name" value="LysM"/>
    <property type="match status" value="1"/>
</dbReference>
<evidence type="ECO:0000313" key="2">
    <source>
        <dbReference type="EMBL" id="MPL79589.1"/>
    </source>
</evidence>
<gene>
    <name evidence="2" type="ORF">SDC9_25473</name>
</gene>
<feature type="domain" description="LysM" evidence="1">
    <location>
        <begin position="358"/>
        <end position="401"/>
    </location>
</feature>
<dbReference type="InterPro" id="IPR011055">
    <property type="entry name" value="Dup_hybrid_motif"/>
</dbReference>
<dbReference type="AlphaFoldDB" id="A0A644UL61"/>
<dbReference type="Pfam" id="PF01476">
    <property type="entry name" value="LysM"/>
    <property type="match status" value="1"/>
</dbReference>
<dbReference type="PROSITE" id="PS51782">
    <property type="entry name" value="LYSM"/>
    <property type="match status" value="1"/>
</dbReference>
<dbReference type="InterPro" id="IPR018392">
    <property type="entry name" value="LysM"/>
</dbReference>
<dbReference type="Gene3D" id="3.10.350.10">
    <property type="entry name" value="LysM domain"/>
    <property type="match status" value="1"/>
</dbReference>
<evidence type="ECO:0000259" key="1">
    <source>
        <dbReference type="PROSITE" id="PS51782"/>
    </source>
</evidence>
<dbReference type="CDD" id="cd12797">
    <property type="entry name" value="M23_peptidase"/>
    <property type="match status" value="1"/>
</dbReference>
<proteinExistence type="predicted"/>
<dbReference type="InterPro" id="IPR016047">
    <property type="entry name" value="M23ase_b-sheet_dom"/>
</dbReference>
<reference evidence="2" key="1">
    <citation type="submission" date="2019-08" db="EMBL/GenBank/DDBJ databases">
        <authorList>
            <person name="Kucharzyk K."/>
            <person name="Murdoch R.W."/>
            <person name="Higgins S."/>
            <person name="Loffler F."/>
        </authorList>
    </citation>
    <scope>NUCLEOTIDE SEQUENCE</scope>
</reference>